<dbReference type="Gene3D" id="1.20.1530.20">
    <property type="match status" value="1"/>
</dbReference>
<accession>A0A6A8DIJ2</accession>
<dbReference type="PIRSF" id="PIRSF038991">
    <property type="entry name" value="Protein_AbrB"/>
    <property type="match status" value="1"/>
</dbReference>
<dbReference type="GO" id="GO:0016020">
    <property type="term" value="C:membrane"/>
    <property type="evidence" value="ECO:0007669"/>
    <property type="project" value="InterPro"/>
</dbReference>
<proteinExistence type="predicted"/>
<dbReference type="NCBIfam" id="TIGR03082">
    <property type="entry name" value="Gneg_AbrB_dup"/>
    <property type="match status" value="1"/>
</dbReference>
<feature type="transmembrane region" description="Helical" evidence="1">
    <location>
        <begin position="60"/>
        <end position="80"/>
    </location>
</feature>
<sequence>MEVTRKKRVDILLRKSIFLTAAFALGYVFSIFHVPAGWLIGAVVVGIFYRFVIGELSFHSFYFDISLALIGVSIGLTIQFEMFRAITSYIVPLILSMFAILIGAWVLGKILYHYSNLDKKTALFCCVPTGVSIMIGLSNDYKADTNVVAAFQTTRVLLFVSTMPILAGIMSSLFVEESTSTTTNQLEQTIAMPFPGAEFVIYTTLIVITLGLAFIWKIPVASFLYGLIVGFVWNQFVYEVPPMPNLFIGVGMVILGVMIGLKFDKQSLVQLKQIGRISVIVLGLNFALVFAVSYMFYMFTDVGYFTSLLSVVPAGAPQMASIAAVIGLDATVVSSMQIIRLLAVVVLIPTVIPFLVDKPVKQRNL</sequence>
<dbReference type="PANTHER" id="PTHR38457">
    <property type="entry name" value="REGULATOR ABRB-RELATED"/>
    <property type="match status" value="1"/>
</dbReference>
<dbReference type="EMBL" id="WJNG01000015">
    <property type="protein sequence ID" value="MRH44276.1"/>
    <property type="molecule type" value="Genomic_DNA"/>
</dbReference>
<gene>
    <name evidence="2" type="ORF">GH741_16655</name>
</gene>
<feature type="transmembrane region" description="Helical" evidence="1">
    <location>
        <begin position="338"/>
        <end position="356"/>
    </location>
</feature>
<feature type="transmembrane region" description="Helical" evidence="1">
    <location>
        <begin position="12"/>
        <end position="30"/>
    </location>
</feature>
<evidence type="ECO:0000256" key="1">
    <source>
        <dbReference type="SAM" id="Phobius"/>
    </source>
</evidence>
<keyword evidence="1" id="KW-1133">Transmembrane helix</keyword>
<dbReference type="PANTHER" id="PTHR38457:SF1">
    <property type="entry name" value="REGULATOR ABRB-RELATED"/>
    <property type="match status" value="1"/>
</dbReference>
<feature type="transmembrane region" description="Helical" evidence="1">
    <location>
        <begin position="199"/>
        <end position="216"/>
    </location>
</feature>
<dbReference type="InterPro" id="IPR007820">
    <property type="entry name" value="AbrB_fam"/>
</dbReference>
<dbReference type="InterPro" id="IPR017516">
    <property type="entry name" value="AbrB_dup"/>
</dbReference>
<keyword evidence="1" id="KW-0812">Transmembrane</keyword>
<keyword evidence="1" id="KW-0472">Membrane</keyword>
<keyword evidence="3" id="KW-1185">Reference proteome</keyword>
<evidence type="ECO:0000313" key="3">
    <source>
        <dbReference type="Proteomes" id="UP000799092"/>
    </source>
</evidence>
<feature type="transmembrane region" description="Helical" evidence="1">
    <location>
        <begin position="223"/>
        <end position="240"/>
    </location>
</feature>
<feature type="transmembrane region" description="Helical" evidence="1">
    <location>
        <begin position="303"/>
        <end position="326"/>
    </location>
</feature>
<organism evidence="2 3">
    <name type="scientific">Aquibacillus halophilus</name>
    <dbReference type="NCBI Taxonomy" id="930132"/>
    <lineage>
        <taxon>Bacteria</taxon>
        <taxon>Bacillati</taxon>
        <taxon>Bacillota</taxon>
        <taxon>Bacilli</taxon>
        <taxon>Bacillales</taxon>
        <taxon>Bacillaceae</taxon>
        <taxon>Aquibacillus</taxon>
    </lineage>
</organism>
<comment type="caution">
    <text evidence="2">The sequence shown here is derived from an EMBL/GenBank/DDBJ whole genome shotgun (WGS) entry which is preliminary data.</text>
</comment>
<dbReference type="InterPro" id="IPR038770">
    <property type="entry name" value="Na+/solute_symporter_sf"/>
</dbReference>
<feature type="transmembrane region" description="Helical" evidence="1">
    <location>
        <begin position="156"/>
        <end position="175"/>
    </location>
</feature>
<name>A0A6A8DIJ2_9BACI</name>
<evidence type="ECO:0000313" key="2">
    <source>
        <dbReference type="EMBL" id="MRH44276.1"/>
    </source>
</evidence>
<dbReference type="AlphaFoldDB" id="A0A6A8DIJ2"/>
<feature type="transmembrane region" description="Helical" evidence="1">
    <location>
        <begin position="275"/>
        <end position="297"/>
    </location>
</feature>
<reference evidence="2" key="1">
    <citation type="submission" date="2019-11" db="EMBL/GenBank/DDBJ databases">
        <authorList>
            <person name="Li J."/>
        </authorList>
    </citation>
    <scope>NUCLEOTIDE SEQUENCE</scope>
    <source>
        <strain evidence="2">B6B</strain>
    </source>
</reference>
<dbReference type="Proteomes" id="UP000799092">
    <property type="component" value="Unassembled WGS sequence"/>
</dbReference>
<feature type="transmembrane region" description="Helical" evidence="1">
    <location>
        <begin position="36"/>
        <end position="53"/>
    </location>
</feature>
<protein>
    <recommendedName>
        <fullName evidence="4">AbrB family transcriptional regulator</fullName>
    </recommendedName>
</protein>
<dbReference type="Pfam" id="PF05145">
    <property type="entry name" value="AbrB"/>
    <property type="match status" value="1"/>
</dbReference>
<feature type="transmembrane region" description="Helical" evidence="1">
    <location>
        <begin position="86"/>
        <end position="107"/>
    </location>
</feature>
<feature type="transmembrane region" description="Helical" evidence="1">
    <location>
        <begin position="246"/>
        <end position="263"/>
    </location>
</feature>
<evidence type="ECO:0008006" key="4">
    <source>
        <dbReference type="Google" id="ProtNLM"/>
    </source>
</evidence>
<dbReference type="GO" id="GO:0010468">
    <property type="term" value="P:regulation of gene expression"/>
    <property type="evidence" value="ECO:0007669"/>
    <property type="project" value="InterPro"/>
</dbReference>